<dbReference type="PANTHER" id="PTHR10742:SF410">
    <property type="entry name" value="LYSINE-SPECIFIC HISTONE DEMETHYLASE 2"/>
    <property type="match status" value="1"/>
</dbReference>
<dbReference type="PRINTS" id="PR00420">
    <property type="entry name" value="RNGMNOXGNASE"/>
</dbReference>
<dbReference type="Pfam" id="PF13450">
    <property type="entry name" value="NAD_binding_8"/>
    <property type="match status" value="1"/>
</dbReference>
<proteinExistence type="predicted"/>
<dbReference type="Gene3D" id="3.90.660.10">
    <property type="match status" value="1"/>
</dbReference>
<dbReference type="Pfam" id="PF01593">
    <property type="entry name" value="Amino_oxidase"/>
    <property type="match status" value="1"/>
</dbReference>
<dbReference type="OMA" id="NDINIQP"/>
<dbReference type="InterPro" id="IPR002937">
    <property type="entry name" value="Amino_oxidase"/>
</dbReference>
<dbReference type="EMBL" id="OU594952">
    <property type="protein sequence ID" value="CAG9279361.1"/>
    <property type="molecule type" value="Genomic_DNA"/>
</dbReference>
<gene>
    <name evidence="2" type="ORF">PTTT1_LOCUS9845</name>
</gene>
<name>A0A8J9T0P8_PHATR</name>
<dbReference type="InterPro" id="IPR036188">
    <property type="entry name" value="FAD/NAD-bd_sf"/>
</dbReference>
<evidence type="ECO:0000313" key="2">
    <source>
        <dbReference type="EMBL" id="CAG9279361.1"/>
    </source>
</evidence>
<sequence>MNDSVAPIVSPPHVVVVGAGAAGITAAFALVQAGVDVTILEASPSRIGGRIYPNTTLSAFPLELGGEWVHLKPDQILPRLLSPQRDFVVGPQQTLLHDTGPIQYWSEDAFYPYEFDPVDYLWVNTSWLEFFETNFIEPASLADRIVMNCAVDTIDVQAPTANDTGHVLVSCATGDKTYTADAVIVTASMKVLQDGVIKFQPPLPDSYRNAMGNFDMGPGLKVFIEFTETFYPLAFAFESDDATEEEGERYFYDATFGETTNKHILGVFAYGITAERYLALSVQGEDVLVRAILEDLDAIFDGRASATYVNHVVQDWAQEPFVRCAYTYWITDYASSIAQFQKPVHGKVFFAGEALPPDLENWGFVHGAALSGQKAAADVVAFLDSAGTSADVFGVGIAAVWTLLLWLF</sequence>
<evidence type="ECO:0000259" key="1">
    <source>
        <dbReference type="Pfam" id="PF01593"/>
    </source>
</evidence>
<dbReference type="Proteomes" id="UP000836788">
    <property type="component" value="Chromosome 11"/>
</dbReference>
<dbReference type="SUPFAM" id="SSF51905">
    <property type="entry name" value="FAD/NAD(P)-binding domain"/>
    <property type="match status" value="1"/>
</dbReference>
<reference evidence="2" key="1">
    <citation type="submission" date="2022-02" db="EMBL/GenBank/DDBJ databases">
        <authorList>
            <person name="Giguere J D."/>
        </authorList>
    </citation>
    <scope>NUCLEOTIDE SEQUENCE</scope>
    <source>
        <strain evidence="2">CCAP 1055/1</strain>
    </source>
</reference>
<accession>A0A8J9T0P8</accession>
<dbReference type="SUPFAM" id="SSF54373">
    <property type="entry name" value="FAD-linked reductases, C-terminal domain"/>
    <property type="match status" value="1"/>
</dbReference>
<organism evidence="2">
    <name type="scientific">Phaeodactylum tricornutum</name>
    <name type="common">Diatom</name>
    <dbReference type="NCBI Taxonomy" id="2850"/>
    <lineage>
        <taxon>Eukaryota</taxon>
        <taxon>Sar</taxon>
        <taxon>Stramenopiles</taxon>
        <taxon>Ochrophyta</taxon>
        <taxon>Bacillariophyta</taxon>
        <taxon>Bacillariophyceae</taxon>
        <taxon>Bacillariophycidae</taxon>
        <taxon>Naviculales</taxon>
        <taxon>Phaeodactylaceae</taxon>
        <taxon>Phaeodactylum</taxon>
    </lineage>
</organism>
<dbReference type="InterPro" id="IPR050281">
    <property type="entry name" value="Flavin_monoamine_oxidase"/>
</dbReference>
<feature type="domain" description="Amine oxidase" evidence="1">
    <location>
        <begin position="140"/>
        <end position="379"/>
    </location>
</feature>
<dbReference type="AlphaFoldDB" id="A0A8J9T0P8"/>
<protein>
    <recommendedName>
        <fullName evidence="1">Amine oxidase domain-containing protein</fullName>
    </recommendedName>
</protein>
<dbReference type="GO" id="GO:0016491">
    <property type="term" value="F:oxidoreductase activity"/>
    <property type="evidence" value="ECO:0007669"/>
    <property type="project" value="InterPro"/>
</dbReference>
<dbReference type="Gene3D" id="3.50.50.60">
    <property type="entry name" value="FAD/NAD(P)-binding domain"/>
    <property type="match status" value="2"/>
</dbReference>
<dbReference type="PANTHER" id="PTHR10742">
    <property type="entry name" value="FLAVIN MONOAMINE OXIDASE"/>
    <property type="match status" value="1"/>
</dbReference>